<evidence type="ECO:0000313" key="3">
    <source>
        <dbReference type="Proteomes" id="UP000261340"/>
    </source>
</evidence>
<dbReference type="STRING" id="61819.ENSACIP00000030011"/>
<feature type="compositionally biased region" description="Basic and acidic residues" evidence="1">
    <location>
        <begin position="57"/>
        <end position="67"/>
    </location>
</feature>
<reference evidence="2" key="1">
    <citation type="submission" date="2025-08" db="UniProtKB">
        <authorList>
            <consortium name="Ensembl"/>
        </authorList>
    </citation>
    <scope>IDENTIFICATION</scope>
</reference>
<dbReference type="Ensembl" id="ENSACIT00000030799.1">
    <property type="protein sequence ID" value="ENSACIP00000030011.1"/>
    <property type="gene ID" value="ENSACIG00000023230.1"/>
</dbReference>
<protein>
    <submittedName>
        <fullName evidence="2">Uncharacterized protein</fullName>
    </submittedName>
</protein>
<name>A0A3Q0TD13_AMPCI</name>
<feature type="region of interest" description="Disordered" evidence="1">
    <location>
        <begin position="20"/>
        <end position="79"/>
    </location>
</feature>
<dbReference type="AlphaFoldDB" id="A0A3Q0TD13"/>
<reference evidence="2" key="2">
    <citation type="submission" date="2025-09" db="UniProtKB">
        <authorList>
            <consortium name="Ensembl"/>
        </authorList>
    </citation>
    <scope>IDENTIFICATION</scope>
</reference>
<organism evidence="2 3">
    <name type="scientific">Amphilophus citrinellus</name>
    <name type="common">Midas cichlid</name>
    <name type="synonym">Cichlasoma citrinellum</name>
    <dbReference type="NCBI Taxonomy" id="61819"/>
    <lineage>
        <taxon>Eukaryota</taxon>
        <taxon>Metazoa</taxon>
        <taxon>Chordata</taxon>
        <taxon>Craniata</taxon>
        <taxon>Vertebrata</taxon>
        <taxon>Euteleostomi</taxon>
        <taxon>Actinopterygii</taxon>
        <taxon>Neopterygii</taxon>
        <taxon>Teleostei</taxon>
        <taxon>Neoteleostei</taxon>
        <taxon>Acanthomorphata</taxon>
        <taxon>Ovalentaria</taxon>
        <taxon>Cichlomorphae</taxon>
        <taxon>Cichliformes</taxon>
        <taxon>Cichlidae</taxon>
        <taxon>New World cichlids</taxon>
        <taxon>Cichlasomatinae</taxon>
        <taxon>Heroini</taxon>
        <taxon>Amphilophus</taxon>
    </lineage>
</organism>
<sequence>WCFPQYCVLSPVKWSDLRKSKSMDPDLRHLHRSPGGGGGCQPEMLSEARCGPSRGLRFPDRRGREQPAPHLGLSGSRRLSAASHVFDGRGLSQ</sequence>
<keyword evidence="3" id="KW-1185">Reference proteome</keyword>
<proteinExistence type="predicted"/>
<evidence type="ECO:0000256" key="1">
    <source>
        <dbReference type="SAM" id="MobiDB-lite"/>
    </source>
</evidence>
<evidence type="ECO:0000313" key="2">
    <source>
        <dbReference type="Ensembl" id="ENSACIP00000030011.1"/>
    </source>
</evidence>
<dbReference type="Proteomes" id="UP000261340">
    <property type="component" value="Unplaced"/>
</dbReference>
<accession>A0A3Q0TD13</accession>